<comment type="pathway">
    <text evidence="1 4">Protein modification; protein glycosylation.</text>
</comment>
<comment type="subcellular location">
    <subcellularLocation>
        <location evidence="4">Cell membrane</location>
        <topology evidence="4">Peripheral membrane protein</topology>
    </subcellularLocation>
</comment>
<evidence type="ECO:0000256" key="2">
    <source>
        <dbReference type="ARBA" id="ARBA00022475"/>
    </source>
</evidence>
<dbReference type="AlphaFoldDB" id="A0A2A4EIN1"/>
<dbReference type="GO" id="GO:0031647">
    <property type="term" value="P:regulation of protein stability"/>
    <property type="evidence" value="ECO:0007669"/>
    <property type="project" value="UniProtKB-UniRule"/>
</dbReference>
<comment type="function">
    <text evidence="4">Required for polymorphic O-glycosylation of the serine-rich repeat protein in this bacteria. A stabilizing protein that is part of the accessory SecA2/SecY2 system specifically required to export serine-rich repeat cell wall proteins usually encoded upstream in the same operon. The GtfA-GtfB complex adds GlcNAc from UDP-GlcNAc to the substrate protein, attaching the first sugar residue. Stabilizes the glycosylation activity of GtfA. Has no N-acetylglucosaminyl transferase activity on its own.</text>
</comment>
<comment type="caution">
    <text evidence="5">The sequence shown here is derived from an EMBL/GenBank/DDBJ whole genome shotgun (WGS) entry which is preliminary data.</text>
</comment>
<organism evidence="5 6">
    <name type="scientific">Staphylococcus pseudintermedius</name>
    <dbReference type="NCBI Taxonomy" id="283734"/>
    <lineage>
        <taxon>Bacteria</taxon>
        <taxon>Bacillati</taxon>
        <taxon>Bacillota</taxon>
        <taxon>Bacilli</taxon>
        <taxon>Bacillales</taxon>
        <taxon>Staphylococcaceae</taxon>
        <taxon>Staphylococcus</taxon>
        <taxon>Staphylococcus intermedius group</taxon>
    </lineage>
</organism>
<accession>A0A2A4EIN1</accession>
<evidence type="ECO:0000256" key="1">
    <source>
        <dbReference type="ARBA" id="ARBA00004922"/>
    </source>
</evidence>
<evidence type="ECO:0000313" key="6">
    <source>
        <dbReference type="Proteomes" id="UP000246800"/>
    </source>
</evidence>
<protein>
    <recommendedName>
        <fullName evidence="4">UDP-N-acetylglucosamine--peptide N-acetylglucosaminyltransferase stabilizing protein GtfB</fullName>
    </recommendedName>
    <alternativeName>
        <fullName evidence="4">Glycosyltransferase stabilizing protein GtfB</fullName>
    </alternativeName>
</protein>
<evidence type="ECO:0000256" key="3">
    <source>
        <dbReference type="ARBA" id="ARBA00023136"/>
    </source>
</evidence>
<keyword evidence="2 4" id="KW-1003">Cell membrane</keyword>
<dbReference type="InterPro" id="IPR014268">
    <property type="entry name" value="GtfB"/>
</dbReference>
<reference evidence="5 6" key="1">
    <citation type="journal article" date="2018" name="Vet. Microbiol.">
        <title>Clonal diversity and geographic distribution of methicillin-resistant Staphylococcus pseudintermedius from Australian animals: Discovery of novel sequence types.</title>
        <authorList>
            <person name="Worthing K.A."/>
            <person name="Abraham S."/>
            <person name="Coombs G.W."/>
            <person name="Pang S."/>
            <person name="Saputra S."/>
            <person name="Jordan D."/>
            <person name="Trott D.J."/>
            <person name="Norris J.M."/>
        </authorList>
    </citation>
    <scope>NUCLEOTIDE SEQUENCE [LARGE SCALE GENOMIC DNA]</scope>
    <source>
        <strain evidence="5 6">ST525 1</strain>
    </source>
</reference>
<dbReference type="RefSeq" id="WP_020220167.1">
    <property type="nucleotide sequence ID" value="NZ_BAAFHQ010000026.1"/>
</dbReference>
<dbReference type="GO" id="GO:0005886">
    <property type="term" value="C:plasma membrane"/>
    <property type="evidence" value="ECO:0007669"/>
    <property type="project" value="UniProtKB-SubCell"/>
</dbReference>
<dbReference type="UniPathway" id="UPA00378"/>
<evidence type="ECO:0000256" key="4">
    <source>
        <dbReference type="HAMAP-Rule" id="MF_01473"/>
    </source>
</evidence>
<gene>
    <name evidence="4 5" type="primary">gtfB</name>
    <name evidence="5" type="ORF">DD902_02865</name>
</gene>
<comment type="similarity">
    <text evidence="4">Belongs to the GtfB family.</text>
</comment>
<keyword evidence="3 4" id="KW-0472">Membrane</keyword>
<dbReference type="Proteomes" id="UP000246800">
    <property type="component" value="Unassembled WGS sequence"/>
</dbReference>
<dbReference type="EMBL" id="QEIT01000013">
    <property type="protein sequence ID" value="PWZ76359.1"/>
    <property type="molecule type" value="Genomic_DNA"/>
</dbReference>
<evidence type="ECO:0000313" key="5">
    <source>
        <dbReference type="EMBL" id="PWZ76359.1"/>
    </source>
</evidence>
<proteinExistence type="inferred from homology"/>
<dbReference type="HAMAP" id="MF_01473">
    <property type="entry name" value="GtfB"/>
    <property type="match status" value="1"/>
</dbReference>
<name>A0A2A4EIN1_STAPS</name>
<sequence>MVNLFEYFNSDTRELYETLRISGHHDETIVLVDDGFLPEGIRSPYQFFANYQVPDKQRARYFNEVPVPRFWEIEGNNDEAWVKDMSDRRAMIYFHPSEKRRLVSHVEWLNRKGQLQYVDHYNQHGFRYAQTVYDLTGNMIFRRYLDQQGNEVIYENFVASSVILTWKGEQYHFSDSIDFYTFFLKAIDVNLENIVINSLSTPFLILYQLDIPGNDILFWQETSYGEIPGNMRVILEKDTPRHCRILIPEREEYENIYAQLTDEERQFIAHSGYLYNYQSENNYTMNILTMTNSDQIENLEAIVQSCPFAQFHIGAVTEMSSKLTAFERYANVHLYQAIELDTVETVYRKCDVYLDINNGGEIINAVKKAFDFNMLILGYSDIAHNRRFTAPENLFEKEKDASALIQALKDINLKKRYFKLRLQYQQDHANETTIEAFNQIFKA</sequence>
<dbReference type="NCBIfam" id="TIGR02919">
    <property type="entry name" value="accessory Sec system glycosylation chaperone GtfB"/>
    <property type="match status" value="1"/>
</dbReference>
<dbReference type="GeneID" id="93823943"/>
<comment type="subunit">
    <text evidence="4">Forms a heterotetramer with 2 subunits each of GtfA and GtfB. Part of the accessory SecA2/SecY2 protein translocation apparatus.</text>
</comment>
<dbReference type="GO" id="GO:0017122">
    <property type="term" value="C:protein N-acetylglucosaminyltransferase complex"/>
    <property type="evidence" value="ECO:0007669"/>
    <property type="project" value="UniProtKB-UniRule"/>
</dbReference>